<dbReference type="Pfam" id="PF13628">
    <property type="entry name" value="DUF4142"/>
    <property type="match status" value="1"/>
</dbReference>
<sequence>MKNLNVWMLASLFSMGSMTLVSCNKVDKEASAADHKKVEQFLKQAATTDNFQLMAGMMAEDQSKKGEVGALGQKIYHVHSRTTPVLAEIAKKKAIELPAQMGSEKKALVDSLETKKGEEFDQTFANLEVEAHEEAIAFYEKADKEVNDPDVQQFIDQILPVLKEHLAEAQELKNAVAQVDKSTKP</sequence>
<dbReference type="PANTHER" id="PTHR38593:SF1">
    <property type="entry name" value="BLR2558 PROTEIN"/>
    <property type="match status" value="1"/>
</dbReference>
<protein>
    <submittedName>
        <fullName evidence="2">DUF4142 domain-containing protein</fullName>
    </submittedName>
</protein>
<accession>A0A5B6TRW8</accession>
<dbReference type="InterPro" id="IPR012347">
    <property type="entry name" value="Ferritin-like"/>
</dbReference>
<dbReference type="Proteomes" id="UP000324133">
    <property type="component" value="Unassembled WGS sequence"/>
</dbReference>
<dbReference type="AlphaFoldDB" id="A0A5B6TRW8"/>
<feature type="domain" description="DUF4142" evidence="1">
    <location>
        <begin position="39"/>
        <end position="172"/>
    </location>
</feature>
<keyword evidence="3" id="KW-1185">Reference proteome</keyword>
<reference evidence="2 3" key="1">
    <citation type="submission" date="2019-07" db="EMBL/GenBank/DDBJ databases">
        <title>Rufibacter sp. nov., isolated from lake sediment.</title>
        <authorList>
            <person name="Qu J.-H."/>
        </authorList>
    </citation>
    <scope>NUCLEOTIDE SEQUENCE [LARGE SCALE GENOMIC DNA]</scope>
    <source>
        <strain evidence="2 3">NBS58-1</strain>
    </source>
</reference>
<gene>
    <name evidence="2" type="ORF">FOA19_00870</name>
</gene>
<evidence type="ECO:0000313" key="3">
    <source>
        <dbReference type="Proteomes" id="UP000324133"/>
    </source>
</evidence>
<organism evidence="2 3">
    <name type="scientific">Rufibacter hautae</name>
    <dbReference type="NCBI Taxonomy" id="2595005"/>
    <lineage>
        <taxon>Bacteria</taxon>
        <taxon>Pseudomonadati</taxon>
        <taxon>Bacteroidota</taxon>
        <taxon>Cytophagia</taxon>
        <taxon>Cytophagales</taxon>
        <taxon>Hymenobacteraceae</taxon>
        <taxon>Rufibacter</taxon>
    </lineage>
</organism>
<dbReference type="RefSeq" id="WP_149088913.1">
    <property type="nucleotide sequence ID" value="NZ_VKKY01000001.1"/>
</dbReference>
<evidence type="ECO:0000313" key="2">
    <source>
        <dbReference type="EMBL" id="KAA3439268.1"/>
    </source>
</evidence>
<dbReference type="OrthoDB" id="893613at2"/>
<dbReference type="PROSITE" id="PS51257">
    <property type="entry name" value="PROKAR_LIPOPROTEIN"/>
    <property type="match status" value="1"/>
</dbReference>
<evidence type="ECO:0000259" key="1">
    <source>
        <dbReference type="Pfam" id="PF13628"/>
    </source>
</evidence>
<dbReference type="PANTHER" id="PTHR38593">
    <property type="entry name" value="BLR2558 PROTEIN"/>
    <property type="match status" value="1"/>
</dbReference>
<dbReference type="Gene3D" id="1.20.1260.10">
    <property type="match status" value="1"/>
</dbReference>
<dbReference type="InterPro" id="IPR025419">
    <property type="entry name" value="DUF4142"/>
</dbReference>
<dbReference type="EMBL" id="VKKY01000001">
    <property type="protein sequence ID" value="KAA3439268.1"/>
    <property type="molecule type" value="Genomic_DNA"/>
</dbReference>
<name>A0A5B6TRW8_9BACT</name>
<proteinExistence type="predicted"/>
<comment type="caution">
    <text evidence="2">The sequence shown here is derived from an EMBL/GenBank/DDBJ whole genome shotgun (WGS) entry which is preliminary data.</text>
</comment>